<dbReference type="Proteomes" id="UP000041254">
    <property type="component" value="Unassembled WGS sequence"/>
</dbReference>
<dbReference type="VEuPathDB" id="CryptoDB:Vbra_15592"/>
<keyword evidence="1" id="KW-0175">Coiled coil</keyword>
<keyword evidence="3" id="KW-1185">Reference proteome</keyword>
<dbReference type="InParanoid" id="A0A0G4FK81"/>
<gene>
    <name evidence="2" type="ORF">Vbra_15592</name>
</gene>
<organism evidence="2 3">
    <name type="scientific">Vitrella brassicaformis (strain CCMP3155)</name>
    <dbReference type="NCBI Taxonomy" id="1169540"/>
    <lineage>
        <taxon>Eukaryota</taxon>
        <taxon>Sar</taxon>
        <taxon>Alveolata</taxon>
        <taxon>Colpodellida</taxon>
        <taxon>Vitrellaceae</taxon>
        <taxon>Vitrella</taxon>
    </lineage>
</organism>
<evidence type="ECO:0000256" key="1">
    <source>
        <dbReference type="SAM" id="Coils"/>
    </source>
</evidence>
<dbReference type="PhylomeDB" id="A0A0G4FK81"/>
<protein>
    <submittedName>
        <fullName evidence="2">Uncharacterized protein</fullName>
    </submittedName>
</protein>
<sequence>MTVSQQQVHLAVLESSTHGLHMLMDDPAVPAWLAEDGRMRTSAMTMKLRHLKEELSRIVDKEPTGDTATKELPEVLKESREMFDRQLMEHEDVAQKAIRIRDQRIAELERQLGGAAGDQPAQTSKDSVLLYPMRLSDGGAADASKEREALEYLRSKVTNVIESFEAVDEVQKGGLRKLSFLKEAFDKTLTLKRTMLKLRSDLNQEVAQRGQLERQTAKQEEEIRRLKAELEACLQDKQDSQAKAIARIREDYETKITSLQRSYELQMQDARVGSSTKYKD</sequence>
<dbReference type="EMBL" id="CDMY01000447">
    <property type="protein sequence ID" value="CEM13789.1"/>
    <property type="molecule type" value="Genomic_DNA"/>
</dbReference>
<reference evidence="2 3" key="1">
    <citation type="submission" date="2014-11" db="EMBL/GenBank/DDBJ databases">
        <authorList>
            <person name="Zhu J."/>
            <person name="Qi W."/>
            <person name="Song R."/>
        </authorList>
    </citation>
    <scope>NUCLEOTIDE SEQUENCE [LARGE SCALE GENOMIC DNA]</scope>
</reference>
<evidence type="ECO:0000313" key="3">
    <source>
        <dbReference type="Proteomes" id="UP000041254"/>
    </source>
</evidence>
<name>A0A0G4FK81_VITBC</name>
<evidence type="ECO:0000313" key="2">
    <source>
        <dbReference type="EMBL" id="CEM13789.1"/>
    </source>
</evidence>
<dbReference type="AlphaFoldDB" id="A0A0G4FK81"/>
<feature type="coiled-coil region" evidence="1">
    <location>
        <begin position="195"/>
        <end position="243"/>
    </location>
</feature>
<accession>A0A0G4FK81</accession>
<proteinExistence type="predicted"/>